<evidence type="ECO:0000256" key="1">
    <source>
        <dbReference type="SAM" id="MobiDB-lite"/>
    </source>
</evidence>
<protein>
    <submittedName>
        <fullName evidence="2">Uncharacterized protein</fullName>
    </submittedName>
</protein>
<organism evidence="2 3">
    <name type="scientific">Lactuca sativa</name>
    <name type="common">Garden lettuce</name>
    <dbReference type="NCBI Taxonomy" id="4236"/>
    <lineage>
        <taxon>Eukaryota</taxon>
        <taxon>Viridiplantae</taxon>
        <taxon>Streptophyta</taxon>
        <taxon>Embryophyta</taxon>
        <taxon>Tracheophyta</taxon>
        <taxon>Spermatophyta</taxon>
        <taxon>Magnoliopsida</taxon>
        <taxon>eudicotyledons</taxon>
        <taxon>Gunneridae</taxon>
        <taxon>Pentapetalae</taxon>
        <taxon>asterids</taxon>
        <taxon>campanulids</taxon>
        <taxon>Asterales</taxon>
        <taxon>Asteraceae</taxon>
        <taxon>Cichorioideae</taxon>
        <taxon>Cichorieae</taxon>
        <taxon>Lactucinae</taxon>
        <taxon>Lactuca</taxon>
    </lineage>
</organism>
<gene>
    <name evidence="2" type="ORF">LSAT_V11C200074260</name>
</gene>
<evidence type="ECO:0000313" key="3">
    <source>
        <dbReference type="Proteomes" id="UP000235145"/>
    </source>
</evidence>
<dbReference type="PANTHER" id="PTHR48475">
    <property type="entry name" value="RIBONUCLEASE H"/>
    <property type="match status" value="1"/>
</dbReference>
<dbReference type="AlphaFoldDB" id="A0A9R1W5U1"/>
<keyword evidence="3" id="KW-1185">Reference proteome</keyword>
<evidence type="ECO:0000313" key="2">
    <source>
        <dbReference type="EMBL" id="KAJ0220387.1"/>
    </source>
</evidence>
<dbReference type="Proteomes" id="UP000235145">
    <property type="component" value="Unassembled WGS sequence"/>
</dbReference>
<sequence length="111" mass="12994">MAIVEVLPRKSIDKPQSEAMELEEEISWMAPYVLFLKKGVMPKDAKEARKMRINAPNYTMYWGRIYRRGHSTPWLKCVMNREAEKVMQEIHFKDHEQPPRGSFGQDTSGLP</sequence>
<proteinExistence type="predicted"/>
<reference evidence="2 3" key="1">
    <citation type="journal article" date="2017" name="Nat. Commun.">
        <title>Genome assembly with in vitro proximity ligation data and whole-genome triplication in lettuce.</title>
        <authorList>
            <person name="Reyes-Chin-Wo S."/>
            <person name="Wang Z."/>
            <person name="Yang X."/>
            <person name="Kozik A."/>
            <person name="Arikit S."/>
            <person name="Song C."/>
            <person name="Xia L."/>
            <person name="Froenicke L."/>
            <person name="Lavelle D.O."/>
            <person name="Truco M.J."/>
            <person name="Xia R."/>
            <person name="Zhu S."/>
            <person name="Xu C."/>
            <person name="Xu H."/>
            <person name="Xu X."/>
            <person name="Cox K."/>
            <person name="Korf I."/>
            <person name="Meyers B.C."/>
            <person name="Michelmore R.W."/>
        </authorList>
    </citation>
    <scope>NUCLEOTIDE SEQUENCE [LARGE SCALE GENOMIC DNA]</scope>
    <source>
        <strain evidence="3">cv. Salinas</strain>
        <tissue evidence="2">Seedlings</tissue>
    </source>
</reference>
<feature type="region of interest" description="Disordered" evidence="1">
    <location>
        <begin position="91"/>
        <end position="111"/>
    </location>
</feature>
<dbReference type="PANTHER" id="PTHR48475:SF2">
    <property type="entry name" value="RIBONUCLEASE H"/>
    <property type="match status" value="1"/>
</dbReference>
<name>A0A9R1W5U1_LACSA</name>
<accession>A0A9R1W5U1</accession>
<comment type="caution">
    <text evidence="2">The sequence shown here is derived from an EMBL/GenBank/DDBJ whole genome shotgun (WGS) entry which is preliminary data.</text>
</comment>
<dbReference type="EMBL" id="NBSK02000002">
    <property type="protein sequence ID" value="KAJ0220387.1"/>
    <property type="molecule type" value="Genomic_DNA"/>
</dbReference>